<gene>
    <name evidence="1" type="ORF">S06H3_09109</name>
</gene>
<evidence type="ECO:0000313" key="1">
    <source>
        <dbReference type="EMBL" id="GAI13811.1"/>
    </source>
</evidence>
<comment type="caution">
    <text evidence="1">The sequence shown here is derived from an EMBL/GenBank/DDBJ whole genome shotgun (WGS) entry which is preliminary data.</text>
</comment>
<dbReference type="EMBL" id="BARV01003951">
    <property type="protein sequence ID" value="GAI13811.1"/>
    <property type="molecule type" value="Genomic_DNA"/>
</dbReference>
<protein>
    <submittedName>
        <fullName evidence="1">Uncharacterized protein</fullName>
    </submittedName>
</protein>
<accession>X1M6T8</accession>
<dbReference type="AlphaFoldDB" id="X1M6T8"/>
<feature type="non-terminal residue" evidence="1">
    <location>
        <position position="1"/>
    </location>
</feature>
<organism evidence="1">
    <name type="scientific">marine sediment metagenome</name>
    <dbReference type="NCBI Taxonomy" id="412755"/>
    <lineage>
        <taxon>unclassified sequences</taxon>
        <taxon>metagenomes</taxon>
        <taxon>ecological metagenomes</taxon>
    </lineage>
</organism>
<reference evidence="1" key="1">
    <citation type="journal article" date="2014" name="Front. Microbiol.">
        <title>High frequency of phylogenetically diverse reductive dehalogenase-homologous genes in deep subseafloor sedimentary metagenomes.</title>
        <authorList>
            <person name="Kawai M."/>
            <person name="Futagami T."/>
            <person name="Toyoda A."/>
            <person name="Takaki Y."/>
            <person name="Nishi S."/>
            <person name="Hori S."/>
            <person name="Arai W."/>
            <person name="Tsubouchi T."/>
            <person name="Morono Y."/>
            <person name="Uchiyama I."/>
            <person name="Ito T."/>
            <person name="Fujiyama A."/>
            <person name="Inagaki F."/>
            <person name="Takami H."/>
        </authorList>
    </citation>
    <scope>NUCLEOTIDE SEQUENCE</scope>
    <source>
        <strain evidence="1">Expedition CK06-06</strain>
    </source>
</reference>
<sequence length="84" mass="9524">EFIITGAIAPETPRIRLGRNFTMGGIKQQRGTKHRPELRIAPVSFLEKRAPVFNRDRDSQSDLPNKETTSAFGWNLLQSRGECL</sequence>
<name>X1M6T8_9ZZZZ</name>
<proteinExistence type="predicted"/>